<comment type="caution">
    <text evidence="1">The sequence shown here is derived from an EMBL/GenBank/DDBJ whole genome shotgun (WGS) entry which is preliminary data.</text>
</comment>
<dbReference type="EMBL" id="CAJVPM010000427">
    <property type="protein sequence ID" value="CAG8444266.1"/>
    <property type="molecule type" value="Genomic_DNA"/>
</dbReference>
<proteinExistence type="predicted"/>
<dbReference type="Proteomes" id="UP000789860">
    <property type="component" value="Unassembled WGS sequence"/>
</dbReference>
<organism evidence="1 2">
    <name type="scientific">Scutellospora calospora</name>
    <dbReference type="NCBI Taxonomy" id="85575"/>
    <lineage>
        <taxon>Eukaryota</taxon>
        <taxon>Fungi</taxon>
        <taxon>Fungi incertae sedis</taxon>
        <taxon>Mucoromycota</taxon>
        <taxon>Glomeromycotina</taxon>
        <taxon>Glomeromycetes</taxon>
        <taxon>Diversisporales</taxon>
        <taxon>Gigasporaceae</taxon>
        <taxon>Scutellospora</taxon>
    </lineage>
</organism>
<evidence type="ECO:0000313" key="2">
    <source>
        <dbReference type="Proteomes" id="UP000789860"/>
    </source>
</evidence>
<reference evidence="1" key="1">
    <citation type="submission" date="2021-06" db="EMBL/GenBank/DDBJ databases">
        <authorList>
            <person name="Kallberg Y."/>
            <person name="Tangrot J."/>
            <person name="Rosling A."/>
        </authorList>
    </citation>
    <scope>NUCLEOTIDE SEQUENCE</scope>
    <source>
        <strain evidence="1">AU212A</strain>
    </source>
</reference>
<accession>A0ACA9JZP1</accession>
<sequence length="961" mass="104334">MASEYKKLFIVIFCLLICKISLANKLTKRDLTSCLADVQGKKVYPTDPEYKTNIIDENTRVNFTPSVIVYANIVADVEVSVYCASTLNISISVRSGGHSYEKYGSIGAITVDITNLNQTIINSTTNTAVIGAGSRIGPIFYALSQAGFFIPLGTCPSVGIGGHALGGGYGLFGRKYGLALDSILSIDLVNATGKLITVNADTYTDLFFALRGAGANNYGIVTSFTFKIYPAPPKVTSITLKYNLTNIQPVFDTISQLGPTLSDDISFTLVIDNGEASFEGVYLGPQADAQQAMSQFISLSQPTATTNQFIEETLFNSVVRWGFQGTNGTINPYHTPNNFKAKSFYVKSPGLSAQGIQSLLSFIKGLPTTCPTFAEFDLYAGGAANNVAANATAFVHRDALYTIQLYTTLNGDNTTNSQCLTRLNSFGEAFQSNYTDYTSYQNYIDHDLSDWLNRYYGSNLPALITAKKVYDPNNVFNYIQGIPMTYNATNSFQPISSSTVSPGSTSNNSTSNNSNIGAIIGETIACKISLASKLSKRDLTSCLADVQGKKVYPTDPEYKTNIIDENTRWQMFNCQYYEKYGSIGAITVDITNLNQTIINSTTNTAVIGAGSRIGPIFYALSQAGFFIPLGTCPSVGIGGHALGGGYRQFGRKYGLVLDSILSIDLVDATGRLITVNADTYTDLFFALRGAGNNNYEIVTSFTFKIYPAPPKVTSITLTYNLTNIQPVFDTISQLGPTLSDDISFSLVIDNGEASLEGVYLGPQADAQQAMSQFITLSQPTTTTNQFIEETLFDSVVRWGFQGANGTINPYHSPNDFKAKSFYVKSPGLSAQGIQLLLSFIKGLPITCPTFAGFDLYAGGAANKVAANATAFVHRDVLYVIQLYTTLKGDNTMNSQCIIQLNSFGEAFQSNYTDYTSYQNYIDHDLSDWLNRYYGSNLPALIAAKKVFIDAGETGETLGEWW</sequence>
<gene>
    <name evidence="1" type="ORF">SCALOS_LOCUS827</name>
</gene>
<keyword evidence="2" id="KW-1185">Reference proteome</keyword>
<evidence type="ECO:0000313" key="1">
    <source>
        <dbReference type="EMBL" id="CAG8444266.1"/>
    </source>
</evidence>
<name>A0ACA9JZP1_9GLOM</name>
<protein>
    <submittedName>
        <fullName evidence="1">2392_t:CDS:1</fullName>
    </submittedName>
</protein>